<dbReference type="AlphaFoldDB" id="B4N2B3"/>
<dbReference type="Proteomes" id="UP000007798">
    <property type="component" value="Unassembled WGS sequence"/>
</dbReference>
<reference evidence="3 4" key="1">
    <citation type="journal article" date="2007" name="Nature">
        <title>Evolution of genes and genomes on the Drosophila phylogeny.</title>
        <authorList>
            <consortium name="Drosophila 12 Genomes Consortium"/>
            <person name="Clark A.G."/>
            <person name="Eisen M.B."/>
            <person name="Smith D.R."/>
            <person name="Bergman C.M."/>
            <person name="Oliver B."/>
            <person name="Markow T.A."/>
            <person name="Kaufman T.C."/>
            <person name="Kellis M."/>
            <person name="Gelbart W."/>
            <person name="Iyer V.N."/>
            <person name="Pollard D.A."/>
            <person name="Sackton T.B."/>
            <person name="Larracuente A.M."/>
            <person name="Singh N.D."/>
            <person name="Abad J.P."/>
            <person name="Abt D.N."/>
            <person name="Adryan B."/>
            <person name="Aguade M."/>
            <person name="Akashi H."/>
            <person name="Anderson W.W."/>
            <person name="Aquadro C.F."/>
            <person name="Ardell D.H."/>
            <person name="Arguello R."/>
            <person name="Artieri C.G."/>
            <person name="Barbash D.A."/>
            <person name="Barker D."/>
            <person name="Barsanti P."/>
            <person name="Batterham P."/>
            <person name="Batzoglou S."/>
            <person name="Begun D."/>
            <person name="Bhutkar A."/>
            <person name="Blanco E."/>
            <person name="Bosak S.A."/>
            <person name="Bradley R.K."/>
            <person name="Brand A.D."/>
            <person name="Brent M.R."/>
            <person name="Brooks A.N."/>
            <person name="Brown R.H."/>
            <person name="Butlin R.K."/>
            <person name="Caggese C."/>
            <person name="Calvi B.R."/>
            <person name="Bernardo de Carvalho A."/>
            <person name="Caspi A."/>
            <person name="Castrezana S."/>
            <person name="Celniker S.E."/>
            <person name="Chang J.L."/>
            <person name="Chapple C."/>
            <person name="Chatterji S."/>
            <person name="Chinwalla A."/>
            <person name="Civetta A."/>
            <person name="Clifton S.W."/>
            <person name="Comeron J.M."/>
            <person name="Costello J.C."/>
            <person name="Coyne J.A."/>
            <person name="Daub J."/>
            <person name="David R.G."/>
            <person name="Delcher A.L."/>
            <person name="Delehaunty K."/>
            <person name="Do C.B."/>
            <person name="Ebling H."/>
            <person name="Edwards K."/>
            <person name="Eickbush T."/>
            <person name="Evans J.D."/>
            <person name="Filipski A."/>
            <person name="Findeiss S."/>
            <person name="Freyhult E."/>
            <person name="Fulton L."/>
            <person name="Fulton R."/>
            <person name="Garcia A.C."/>
            <person name="Gardiner A."/>
            <person name="Garfield D.A."/>
            <person name="Garvin B.E."/>
            <person name="Gibson G."/>
            <person name="Gilbert D."/>
            <person name="Gnerre S."/>
            <person name="Godfrey J."/>
            <person name="Good R."/>
            <person name="Gotea V."/>
            <person name="Gravely B."/>
            <person name="Greenberg A.J."/>
            <person name="Griffiths-Jones S."/>
            <person name="Gross S."/>
            <person name="Guigo R."/>
            <person name="Gustafson E.A."/>
            <person name="Haerty W."/>
            <person name="Hahn M.W."/>
            <person name="Halligan D.L."/>
            <person name="Halpern A.L."/>
            <person name="Halter G.M."/>
            <person name="Han M.V."/>
            <person name="Heger A."/>
            <person name="Hillier L."/>
            <person name="Hinrichs A.S."/>
            <person name="Holmes I."/>
            <person name="Hoskins R.A."/>
            <person name="Hubisz M.J."/>
            <person name="Hultmark D."/>
            <person name="Huntley M.A."/>
            <person name="Jaffe D.B."/>
            <person name="Jagadeeshan S."/>
            <person name="Jeck W.R."/>
            <person name="Johnson J."/>
            <person name="Jones C.D."/>
            <person name="Jordan W.C."/>
            <person name="Karpen G.H."/>
            <person name="Kataoka E."/>
            <person name="Keightley P.D."/>
            <person name="Kheradpour P."/>
            <person name="Kirkness E.F."/>
            <person name="Koerich L.B."/>
            <person name="Kristiansen K."/>
            <person name="Kudrna D."/>
            <person name="Kulathinal R.J."/>
            <person name="Kumar S."/>
            <person name="Kwok R."/>
            <person name="Lander E."/>
            <person name="Langley C.H."/>
            <person name="Lapoint R."/>
            <person name="Lazzaro B.P."/>
            <person name="Lee S.J."/>
            <person name="Levesque L."/>
            <person name="Li R."/>
            <person name="Lin C.F."/>
            <person name="Lin M.F."/>
            <person name="Lindblad-Toh K."/>
            <person name="Llopart A."/>
            <person name="Long M."/>
            <person name="Low L."/>
            <person name="Lozovsky E."/>
            <person name="Lu J."/>
            <person name="Luo M."/>
            <person name="Machado C.A."/>
            <person name="Makalowski W."/>
            <person name="Marzo M."/>
            <person name="Matsuda M."/>
            <person name="Matzkin L."/>
            <person name="McAllister B."/>
            <person name="McBride C.S."/>
            <person name="McKernan B."/>
            <person name="McKernan K."/>
            <person name="Mendez-Lago M."/>
            <person name="Minx P."/>
            <person name="Mollenhauer M.U."/>
            <person name="Montooth K."/>
            <person name="Mount S.M."/>
            <person name="Mu X."/>
            <person name="Myers E."/>
            <person name="Negre B."/>
            <person name="Newfeld S."/>
            <person name="Nielsen R."/>
            <person name="Noor M.A."/>
            <person name="O'Grady P."/>
            <person name="Pachter L."/>
            <person name="Papaceit M."/>
            <person name="Parisi M.J."/>
            <person name="Parisi M."/>
            <person name="Parts L."/>
            <person name="Pedersen J.S."/>
            <person name="Pesole G."/>
            <person name="Phillippy A.M."/>
            <person name="Ponting C.P."/>
            <person name="Pop M."/>
            <person name="Porcelli D."/>
            <person name="Powell J.R."/>
            <person name="Prohaska S."/>
            <person name="Pruitt K."/>
            <person name="Puig M."/>
            <person name="Quesneville H."/>
            <person name="Ram K.R."/>
            <person name="Rand D."/>
            <person name="Rasmussen M.D."/>
            <person name="Reed L.K."/>
            <person name="Reenan R."/>
            <person name="Reily A."/>
            <person name="Remington K.A."/>
            <person name="Rieger T.T."/>
            <person name="Ritchie M.G."/>
            <person name="Robin C."/>
            <person name="Rogers Y.H."/>
            <person name="Rohde C."/>
            <person name="Rozas J."/>
            <person name="Rubenfield M.J."/>
            <person name="Ruiz A."/>
            <person name="Russo S."/>
            <person name="Salzberg S.L."/>
            <person name="Sanchez-Gracia A."/>
            <person name="Saranga D.J."/>
            <person name="Sato H."/>
            <person name="Schaeffer S.W."/>
            <person name="Schatz M.C."/>
            <person name="Schlenke T."/>
            <person name="Schwartz R."/>
            <person name="Segarra C."/>
            <person name="Singh R.S."/>
            <person name="Sirot L."/>
            <person name="Sirota M."/>
            <person name="Sisneros N.B."/>
            <person name="Smith C.D."/>
            <person name="Smith T.F."/>
            <person name="Spieth J."/>
            <person name="Stage D.E."/>
            <person name="Stark A."/>
            <person name="Stephan W."/>
            <person name="Strausberg R.L."/>
            <person name="Strempel S."/>
            <person name="Sturgill D."/>
            <person name="Sutton G."/>
            <person name="Sutton G.G."/>
            <person name="Tao W."/>
            <person name="Teichmann S."/>
            <person name="Tobari Y.N."/>
            <person name="Tomimura Y."/>
            <person name="Tsolas J.M."/>
            <person name="Valente V.L."/>
            <person name="Venter E."/>
            <person name="Venter J.C."/>
            <person name="Vicario S."/>
            <person name="Vieira F.G."/>
            <person name="Vilella A.J."/>
            <person name="Villasante A."/>
            <person name="Walenz B."/>
            <person name="Wang J."/>
            <person name="Wasserman M."/>
            <person name="Watts T."/>
            <person name="Wilson D."/>
            <person name="Wilson R.K."/>
            <person name="Wing R.A."/>
            <person name="Wolfner M.F."/>
            <person name="Wong A."/>
            <person name="Wong G.K."/>
            <person name="Wu C.I."/>
            <person name="Wu G."/>
            <person name="Yamamoto D."/>
            <person name="Yang H.P."/>
            <person name="Yang S.P."/>
            <person name="Yorke J.A."/>
            <person name="Yoshida K."/>
            <person name="Zdobnov E."/>
            <person name="Zhang P."/>
            <person name="Zhang Y."/>
            <person name="Zimin A.V."/>
            <person name="Baldwin J."/>
            <person name="Abdouelleil A."/>
            <person name="Abdulkadir J."/>
            <person name="Abebe A."/>
            <person name="Abera B."/>
            <person name="Abreu J."/>
            <person name="Acer S.C."/>
            <person name="Aftuck L."/>
            <person name="Alexander A."/>
            <person name="An P."/>
            <person name="Anderson E."/>
            <person name="Anderson S."/>
            <person name="Arachi H."/>
            <person name="Azer M."/>
            <person name="Bachantsang P."/>
            <person name="Barry A."/>
            <person name="Bayul T."/>
            <person name="Berlin A."/>
            <person name="Bessette D."/>
            <person name="Bloom T."/>
            <person name="Blye J."/>
            <person name="Boguslavskiy L."/>
            <person name="Bonnet C."/>
            <person name="Boukhgalter B."/>
            <person name="Bourzgui I."/>
            <person name="Brown A."/>
            <person name="Cahill P."/>
            <person name="Channer S."/>
            <person name="Cheshatsang Y."/>
            <person name="Chuda L."/>
            <person name="Citroen M."/>
            <person name="Collymore A."/>
            <person name="Cooke P."/>
            <person name="Costello M."/>
            <person name="D'Aco K."/>
            <person name="Daza R."/>
            <person name="De Haan G."/>
            <person name="DeGray S."/>
            <person name="DeMaso C."/>
            <person name="Dhargay N."/>
            <person name="Dooley K."/>
            <person name="Dooley E."/>
            <person name="Doricent M."/>
            <person name="Dorje P."/>
            <person name="Dorjee K."/>
            <person name="Dupes A."/>
            <person name="Elong R."/>
            <person name="Falk J."/>
            <person name="Farina A."/>
            <person name="Faro S."/>
            <person name="Ferguson D."/>
            <person name="Fisher S."/>
            <person name="Foley C.D."/>
            <person name="Franke A."/>
            <person name="Friedrich D."/>
            <person name="Gadbois L."/>
            <person name="Gearin G."/>
            <person name="Gearin C.R."/>
            <person name="Giannoukos G."/>
            <person name="Goode T."/>
            <person name="Graham J."/>
            <person name="Grandbois E."/>
            <person name="Grewal S."/>
            <person name="Gyaltsen K."/>
            <person name="Hafez N."/>
            <person name="Hagos B."/>
            <person name="Hall J."/>
            <person name="Henson C."/>
            <person name="Hollinger A."/>
            <person name="Honan T."/>
            <person name="Huard M.D."/>
            <person name="Hughes L."/>
            <person name="Hurhula B."/>
            <person name="Husby M.E."/>
            <person name="Kamat A."/>
            <person name="Kanga B."/>
            <person name="Kashin S."/>
            <person name="Khazanovich D."/>
            <person name="Kisner P."/>
            <person name="Lance K."/>
            <person name="Lara M."/>
            <person name="Lee W."/>
            <person name="Lennon N."/>
            <person name="Letendre F."/>
            <person name="LeVine R."/>
            <person name="Lipovsky A."/>
            <person name="Liu X."/>
            <person name="Liu J."/>
            <person name="Liu S."/>
            <person name="Lokyitsang T."/>
            <person name="Lokyitsang Y."/>
            <person name="Lubonja R."/>
            <person name="Lui A."/>
            <person name="MacDonald P."/>
            <person name="Magnisalis V."/>
            <person name="Maru K."/>
            <person name="Matthews C."/>
            <person name="McCusker W."/>
            <person name="McDonough S."/>
            <person name="Mehta T."/>
            <person name="Meldrim J."/>
            <person name="Meneus L."/>
            <person name="Mihai O."/>
            <person name="Mihalev A."/>
            <person name="Mihova T."/>
            <person name="Mittelman R."/>
            <person name="Mlenga V."/>
            <person name="Montmayeur A."/>
            <person name="Mulrain L."/>
            <person name="Navidi A."/>
            <person name="Naylor J."/>
            <person name="Negash T."/>
            <person name="Nguyen T."/>
            <person name="Nguyen N."/>
            <person name="Nicol R."/>
            <person name="Norbu C."/>
            <person name="Norbu N."/>
            <person name="Novod N."/>
            <person name="O'Neill B."/>
            <person name="Osman S."/>
            <person name="Markiewicz E."/>
            <person name="Oyono O.L."/>
            <person name="Patti C."/>
            <person name="Phunkhang P."/>
            <person name="Pierre F."/>
            <person name="Priest M."/>
            <person name="Raghuraman S."/>
            <person name="Rege F."/>
            <person name="Reyes R."/>
            <person name="Rise C."/>
            <person name="Rogov P."/>
            <person name="Ross K."/>
            <person name="Ryan E."/>
            <person name="Settipalli S."/>
            <person name="Shea T."/>
            <person name="Sherpa N."/>
            <person name="Shi L."/>
            <person name="Shih D."/>
            <person name="Sparrow T."/>
            <person name="Spaulding J."/>
            <person name="Stalker J."/>
            <person name="Stange-Thomann N."/>
            <person name="Stavropoulos S."/>
            <person name="Stone C."/>
            <person name="Strader C."/>
            <person name="Tesfaye S."/>
            <person name="Thomson T."/>
            <person name="Thoulutsang Y."/>
            <person name="Thoulutsang D."/>
            <person name="Topham K."/>
            <person name="Topping I."/>
            <person name="Tsamla T."/>
            <person name="Vassiliev H."/>
            <person name="Vo A."/>
            <person name="Wangchuk T."/>
            <person name="Wangdi T."/>
            <person name="Weiand M."/>
            <person name="Wilkinson J."/>
            <person name="Wilson A."/>
            <person name="Yadav S."/>
            <person name="Young G."/>
            <person name="Yu Q."/>
            <person name="Zembek L."/>
            <person name="Zhong D."/>
            <person name="Zimmer A."/>
            <person name="Zwirko Z."/>
            <person name="Jaffe D.B."/>
            <person name="Alvarez P."/>
            <person name="Brockman W."/>
            <person name="Butler J."/>
            <person name="Chin C."/>
            <person name="Gnerre S."/>
            <person name="Grabherr M."/>
            <person name="Kleber M."/>
            <person name="Mauceli E."/>
            <person name="MacCallum I."/>
        </authorList>
    </citation>
    <scope>NUCLEOTIDE SEQUENCE [LARGE SCALE GENOMIC DNA]</scope>
    <source>
        <strain evidence="4">Tucson 14030-0811.24</strain>
    </source>
</reference>
<evidence type="ECO:0000256" key="1">
    <source>
        <dbReference type="SAM" id="MobiDB-lite"/>
    </source>
</evidence>
<dbReference type="EMBL" id="CH963925">
    <property type="protein sequence ID" value="EDW78502.2"/>
    <property type="molecule type" value="Genomic_DNA"/>
</dbReference>
<accession>B4N2B3</accession>
<keyword evidence="4" id="KW-1185">Reference proteome</keyword>
<dbReference type="HOGENOM" id="CLU_188619_0_0_1"/>
<protein>
    <submittedName>
        <fullName evidence="3">Uncharacterized protein</fullName>
    </submittedName>
</protein>
<evidence type="ECO:0000256" key="2">
    <source>
        <dbReference type="SAM" id="SignalP"/>
    </source>
</evidence>
<sequence length="88" mass="9311">MAYSVSVNVLPFVVIVLILCLGQMVLAAPSMEDLSQFGELERTLKELTTSILAMTGVGAADTAGEGTVSDILPSDSSSTWPDMNDFQI</sequence>
<dbReference type="OrthoDB" id="7868225at2759"/>
<keyword evidence="2" id="KW-0732">Signal</keyword>
<proteinExistence type="predicted"/>
<feature type="compositionally biased region" description="Polar residues" evidence="1">
    <location>
        <begin position="74"/>
        <end position="88"/>
    </location>
</feature>
<name>B4N2B3_DROWI</name>
<organism evidence="3 4">
    <name type="scientific">Drosophila willistoni</name>
    <name type="common">Fruit fly</name>
    <dbReference type="NCBI Taxonomy" id="7260"/>
    <lineage>
        <taxon>Eukaryota</taxon>
        <taxon>Metazoa</taxon>
        <taxon>Ecdysozoa</taxon>
        <taxon>Arthropoda</taxon>
        <taxon>Hexapoda</taxon>
        <taxon>Insecta</taxon>
        <taxon>Pterygota</taxon>
        <taxon>Neoptera</taxon>
        <taxon>Endopterygota</taxon>
        <taxon>Diptera</taxon>
        <taxon>Brachycera</taxon>
        <taxon>Muscomorpha</taxon>
        <taxon>Ephydroidea</taxon>
        <taxon>Drosophilidae</taxon>
        <taxon>Drosophila</taxon>
        <taxon>Sophophora</taxon>
    </lineage>
</organism>
<dbReference type="SMR" id="B4N2B3"/>
<feature type="chain" id="PRO_5006458180" evidence="2">
    <location>
        <begin position="28"/>
        <end position="88"/>
    </location>
</feature>
<dbReference type="InParanoid" id="B4N2B3"/>
<gene>
    <name evidence="3" type="primary">Dwil\GK16151</name>
    <name evidence="3" type="ORF">Dwil_GK16151</name>
</gene>
<evidence type="ECO:0000313" key="4">
    <source>
        <dbReference type="Proteomes" id="UP000007798"/>
    </source>
</evidence>
<dbReference type="STRING" id="7260.B4N2B3"/>
<feature type="region of interest" description="Disordered" evidence="1">
    <location>
        <begin position="63"/>
        <end position="88"/>
    </location>
</feature>
<evidence type="ECO:0000313" key="3">
    <source>
        <dbReference type="EMBL" id="EDW78502.2"/>
    </source>
</evidence>
<feature type="signal peptide" evidence="2">
    <location>
        <begin position="1"/>
        <end position="27"/>
    </location>
</feature>